<sequence>MSDIASLFVWRRRRVVIAAITGEIDISNARELEAEIVAELDAGAAGLVIDLGGLGFLDGSGVHLLYRLADRLNERGLGFALVLPEDSPPYRVLALSGTRPRAWTHAREDDALSAVLR</sequence>
<evidence type="ECO:0000259" key="1">
    <source>
        <dbReference type="PROSITE" id="PS50801"/>
    </source>
</evidence>
<evidence type="ECO:0000313" key="2">
    <source>
        <dbReference type="EMBL" id="MDA0163118.1"/>
    </source>
</evidence>
<dbReference type="Gene3D" id="3.30.750.24">
    <property type="entry name" value="STAS domain"/>
    <property type="match status" value="1"/>
</dbReference>
<accession>A0A9X3N1A8</accession>
<dbReference type="CDD" id="cd07043">
    <property type="entry name" value="STAS_anti-anti-sigma_factors"/>
    <property type="match status" value="1"/>
</dbReference>
<comment type="caution">
    <text evidence="2">The sequence shown here is derived from an EMBL/GenBank/DDBJ whole genome shotgun (WGS) entry which is preliminary data.</text>
</comment>
<dbReference type="InterPro" id="IPR036513">
    <property type="entry name" value="STAS_dom_sf"/>
</dbReference>
<feature type="domain" description="STAS" evidence="1">
    <location>
        <begin position="15"/>
        <end position="115"/>
    </location>
</feature>
<dbReference type="PANTHER" id="PTHR33495">
    <property type="entry name" value="ANTI-SIGMA FACTOR ANTAGONIST TM_1081-RELATED-RELATED"/>
    <property type="match status" value="1"/>
</dbReference>
<dbReference type="InterPro" id="IPR002645">
    <property type="entry name" value="STAS_dom"/>
</dbReference>
<dbReference type="PANTHER" id="PTHR33495:SF2">
    <property type="entry name" value="ANTI-SIGMA FACTOR ANTAGONIST TM_1081-RELATED"/>
    <property type="match status" value="1"/>
</dbReference>
<reference evidence="2" key="1">
    <citation type="submission" date="2022-10" db="EMBL/GenBank/DDBJ databases">
        <title>The WGS of Solirubrobacter ginsenosidimutans DSM 21036.</title>
        <authorList>
            <person name="Jiang Z."/>
        </authorList>
    </citation>
    <scope>NUCLEOTIDE SEQUENCE</scope>
    <source>
        <strain evidence="2">DSM 21036</strain>
    </source>
</reference>
<evidence type="ECO:0000313" key="3">
    <source>
        <dbReference type="Proteomes" id="UP001149140"/>
    </source>
</evidence>
<dbReference type="SUPFAM" id="SSF52091">
    <property type="entry name" value="SpoIIaa-like"/>
    <property type="match status" value="1"/>
</dbReference>
<name>A0A9X3N1A8_9ACTN</name>
<dbReference type="PROSITE" id="PS50801">
    <property type="entry name" value="STAS"/>
    <property type="match status" value="1"/>
</dbReference>
<organism evidence="2 3">
    <name type="scientific">Solirubrobacter ginsenosidimutans</name>
    <dbReference type="NCBI Taxonomy" id="490573"/>
    <lineage>
        <taxon>Bacteria</taxon>
        <taxon>Bacillati</taxon>
        <taxon>Actinomycetota</taxon>
        <taxon>Thermoleophilia</taxon>
        <taxon>Solirubrobacterales</taxon>
        <taxon>Solirubrobacteraceae</taxon>
        <taxon>Solirubrobacter</taxon>
    </lineage>
</organism>
<dbReference type="EMBL" id="JAPDOD010000022">
    <property type="protein sequence ID" value="MDA0163118.1"/>
    <property type="molecule type" value="Genomic_DNA"/>
</dbReference>
<protein>
    <submittedName>
        <fullName evidence="2">STAS domain-containing protein</fullName>
    </submittedName>
</protein>
<dbReference type="Proteomes" id="UP001149140">
    <property type="component" value="Unassembled WGS sequence"/>
</dbReference>
<dbReference type="RefSeq" id="WP_270042359.1">
    <property type="nucleotide sequence ID" value="NZ_JAPDOD010000022.1"/>
</dbReference>
<dbReference type="GO" id="GO:0043856">
    <property type="term" value="F:anti-sigma factor antagonist activity"/>
    <property type="evidence" value="ECO:0007669"/>
    <property type="project" value="TreeGrafter"/>
</dbReference>
<gene>
    <name evidence="2" type="ORF">OM076_22785</name>
</gene>
<proteinExistence type="predicted"/>
<dbReference type="Pfam" id="PF01740">
    <property type="entry name" value="STAS"/>
    <property type="match status" value="1"/>
</dbReference>
<keyword evidence="3" id="KW-1185">Reference proteome</keyword>
<dbReference type="AlphaFoldDB" id="A0A9X3N1A8"/>